<gene>
    <name evidence="2" type="ORF">JQM67_06635</name>
</gene>
<name>A0ABS9CMJ1_9FIRM</name>
<dbReference type="InterPro" id="IPR010359">
    <property type="entry name" value="IrrE_HExxH"/>
</dbReference>
<dbReference type="Gene3D" id="1.10.10.2910">
    <property type="match status" value="1"/>
</dbReference>
<dbReference type="Proteomes" id="UP001299220">
    <property type="component" value="Unassembled WGS sequence"/>
</dbReference>
<accession>A0ABS9CMJ1</accession>
<dbReference type="RefSeq" id="WP_235323334.1">
    <property type="nucleotide sequence ID" value="NZ_JAFBIT010000002.1"/>
</dbReference>
<organism evidence="2 3">
    <name type="scientific">Anaeromassilibacillus senegalensis</name>
    <dbReference type="NCBI Taxonomy" id="1673717"/>
    <lineage>
        <taxon>Bacteria</taxon>
        <taxon>Bacillati</taxon>
        <taxon>Bacillota</taxon>
        <taxon>Clostridia</taxon>
        <taxon>Eubacteriales</taxon>
        <taxon>Acutalibacteraceae</taxon>
        <taxon>Anaeromassilibacillus</taxon>
    </lineage>
</organism>
<evidence type="ECO:0000259" key="1">
    <source>
        <dbReference type="Pfam" id="PF06114"/>
    </source>
</evidence>
<sequence length="183" mass="21249">MGISLSHARYEEIKRSIVDIFVKYDVSCVPVNGFELATKMGVKIIPYSAIPEGKRWLLLKKSEDGFSVEKNIGEWYIYYNDKKEYGRINNTIMHEIGHIVLDHSEDSELAEKEVKFFAKYALVPPVLVHKLKLDNPMDIADIFEVSFEAACYAYSYYQKWLQYGSSEYTKYELTLLNLFQSVS</sequence>
<evidence type="ECO:0000313" key="2">
    <source>
        <dbReference type="EMBL" id="MCF2652274.1"/>
    </source>
</evidence>
<keyword evidence="3" id="KW-1185">Reference proteome</keyword>
<dbReference type="Pfam" id="PF06114">
    <property type="entry name" value="Peptidase_M78"/>
    <property type="match status" value="1"/>
</dbReference>
<comment type="caution">
    <text evidence="2">The sequence shown here is derived from an EMBL/GenBank/DDBJ whole genome shotgun (WGS) entry which is preliminary data.</text>
</comment>
<dbReference type="EMBL" id="JAFBIT010000002">
    <property type="protein sequence ID" value="MCF2652274.1"/>
    <property type="molecule type" value="Genomic_DNA"/>
</dbReference>
<protein>
    <submittedName>
        <fullName evidence="2">ImmA/IrrE family metallo-endopeptidase</fullName>
    </submittedName>
</protein>
<feature type="domain" description="IrrE N-terminal-like" evidence="1">
    <location>
        <begin position="62"/>
        <end position="153"/>
    </location>
</feature>
<proteinExistence type="predicted"/>
<reference evidence="2 3" key="1">
    <citation type="submission" date="2020-12" db="EMBL/GenBank/DDBJ databases">
        <title>Whole genome sequences of gut porcine anaerobes.</title>
        <authorList>
            <person name="Kubasova T."/>
            <person name="Jahodarova E."/>
            <person name="Rychlik I."/>
        </authorList>
    </citation>
    <scope>NUCLEOTIDE SEQUENCE [LARGE SCALE GENOMIC DNA]</scope>
    <source>
        <strain evidence="2 3">An867</strain>
    </source>
</reference>
<evidence type="ECO:0000313" key="3">
    <source>
        <dbReference type="Proteomes" id="UP001299220"/>
    </source>
</evidence>